<protein>
    <recommendedName>
        <fullName evidence="4">Fanconi anemia group B protein</fullName>
    </recommendedName>
</protein>
<evidence type="ECO:0008006" key="4">
    <source>
        <dbReference type="Google" id="ProtNLM"/>
    </source>
</evidence>
<dbReference type="EMBL" id="JAWDGP010005274">
    <property type="protein sequence ID" value="KAK3758290.1"/>
    <property type="molecule type" value="Genomic_DNA"/>
</dbReference>
<proteinExistence type="predicted"/>
<evidence type="ECO:0000313" key="3">
    <source>
        <dbReference type="Proteomes" id="UP001283361"/>
    </source>
</evidence>
<comment type="caution">
    <text evidence="2">The sequence shown here is derived from an EMBL/GenBank/DDBJ whole genome shotgun (WGS) entry which is preliminary data.</text>
</comment>
<dbReference type="Proteomes" id="UP001283361">
    <property type="component" value="Unassembled WGS sequence"/>
</dbReference>
<dbReference type="AlphaFoldDB" id="A0AAE0YWN0"/>
<name>A0AAE0YWN0_9GAST</name>
<accession>A0AAE0YWN0</accession>
<sequence length="977" mass="110025">MENAEWIFVWRDHLFMSKIHRGQLLLKWTPLSTKATTNLLLDNELLDANSSEQIVEDPSSVSTTSLNLDHKEKEFKYLTYGFTFDPGCFDKIPVMVLASKSYISQPTDSKVNDKCLLICVRIKNFGILNNESPKKFELMILRSFHINDKTNDTFVNQNFTATSNFRVASFFNMIFLATLSATLEVYTVGGVSSYSLFSRDECPTPNQIEILDIFCNCIRHETFILFSYLDEMKIKKVKCIKLQLNSCFDNIDSPLHKTSQNSLNIPLEAVSQRFLFNSDYSQLVSAVKLVSLSSEQQARSESINYSSNVIILTNTGFLLRFVNGIITSCVHIWSSLHESCSFTEPEWSMAKFNFISMRRGSMESVAVQVDSTCLLIDVEKEQVIKVWQSVLFISKVTNDQSTSPHLVMVMHLADGNKGKQWDLLDEGENIQIIDPFTVSCTHDTEDVEIGSNFMGQSSEESRRSSVPKCAADALLAQKKKYEISVMEAKNELARKEQFLVETWKKLQQLSAETCETTSHHTHSQLMPLLEVSPQRDYEEKCADIQSSHIKYSYLNHEPGDYNTSTKQSSCLTHGSSKNRVGGDAHSYIQVIGEPWKRTIESLLVVGVLVRNVCDRPIFGAHIHLLPVGACSFSMLECVSSEKPTNMADYTSSLTTNASSNLQAGSERTLTCFVDTAQMLSPGDVKFLLNITFSVNSSKPKSDELVDVRKQDKQIFNFNINCGDIMLSTQDLISAKYSLVQDFIRMKTEPSVDFTISMLALDCVQKSITLIIQSKVSSVLCLESKLNSHPHFLATCGCHIFVADHQLRLCRVKRMIQVSKKEGEIQILTRTDSQAVLLVKFLHSILPEDVTLFPELPSPSLSLQYAHNLLHKELQRKIDTIKGELEAAIKIDLEAEDEEDRDIEKDSDHPSLCSPTFHSKKNMRCKVGTKGSIEASVSKEILASNVKNDSGSNVDNERKKFLKAKRRLNEKLGVDGSS</sequence>
<evidence type="ECO:0000256" key="1">
    <source>
        <dbReference type="SAM" id="MobiDB-lite"/>
    </source>
</evidence>
<organism evidence="2 3">
    <name type="scientific">Elysia crispata</name>
    <name type="common">lettuce slug</name>
    <dbReference type="NCBI Taxonomy" id="231223"/>
    <lineage>
        <taxon>Eukaryota</taxon>
        <taxon>Metazoa</taxon>
        <taxon>Spiralia</taxon>
        <taxon>Lophotrochozoa</taxon>
        <taxon>Mollusca</taxon>
        <taxon>Gastropoda</taxon>
        <taxon>Heterobranchia</taxon>
        <taxon>Euthyneura</taxon>
        <taxon>Panpulmonata</taxon>
        <taxon>Sacoglossa</taxon>
        <taxon>Placobranchoidea</taxon>
        <taxon>Plakobranchidae</taxon>
        <taxon>Elysia</taxon>
    </lineage>
</organism>
<keyword evidence="3" id="KW-1185">Reference proteome</keyword>
<reference evidence="2" key="1">
    <citation type="journal article" date="2023" name="G3 (Bethesda)">
        <title>A reference genome for the long-term kleptoplast-retaining sea slug Elysia crispata morphotype clarki.</title>
        <authorList>
            <person name="Eastman K.E."/>
            <person name="Pendleton A.L."/>
            <person name="Shaikh M.A."/>
            <person name="Suttiyut T."/>
            <person name="Ogas R."/>
            <person name="Tomko P."/>
            <person name="Gavelis G."/>
            <person name="Widhalm J.R."/>
            <person name="Wisecaver J.H."/>
        </authorList>
    </citation>
    <scope>NUCLEOTIDE SEQUENCE</scope>
    <source>
        <strain evidence="2">ECLA1</strain>
    </source>
</reference>
<feature type="region of interest" description="Disordered" evidence="1">
    <location>
        <begin position="897"/>
        <end position="918"/>
    </location>
</feature>
<evidence type="ECO:0000313" key="2">
    <source>
        <dbReference type="EMBL" id="KAK3758290.1"/>
    </source>
</evidence>
<gene>
    <name evidence="2" type="ORF">RRG08_004112</name>
</gene>